<dbReference type="SMART" id="SM00922">
    <property type="entry name" value="MR_MLE"/>
    <property type="match status" value="1"/>
</dbReference>
<dbReference type="InterPro" id="IPR029017">
    <property type="entry name" value="Enolase-like_N"/>
</dbReference>
<gene>
    <name evidence="8" type="ORF">SAMN05421720_11514</name>
</gene>
<sequence>MYASIRIDGATLELLKLPLAGPFTVSTGTTHEKIVPLLTLRSGGLEGYAEGVADPHPEFLDETISGSVALLRETLLPGIIGKSFENPSALERVMAVWRGHQMTKAMIEMAFWDLWAKSLGMPLKTALGGTGDRVDVGVSLGIEAIPETVEKALEHDALGYKRIKLKIRPNHDLDLVAAVRVVLPHAHISVDANTAYSLSDLPLLQKLDDFDLDYIEQPLGYDDLHDHAVLQSVLMTPVCLDESIRSSVQARKALQTGATRVINVKVGRVGGYQEARRIHDLTAAWGFPVWCGGMLESGVGRAHNIHLATLPNFCRPGDTSSSSRYFAKDIIQEPLEAVDGQMPVPPGPGIGVTLDQPFIRTVSTYSETFC</sequence>
<evidence type="ECO:0000256" key="6">
    <source>
        <dbReference type="NCBIfam" id="TIGR01928"/>
    </source>
</evidence>
<name>A0A1G7GM51_9PROT</name>
<dbReference type="GO" id="GO:0016854">
    <property type="term" value="F:racemase and epimerase activity"/>
    <property type="evidence" value="ECO:0007669"/>
    <property type="project" value="UniProtKB-ARBA"/>
</dbReference>
<evidence type="ECO:0000256" key="2">
    <source>
        <dbReference type="ARBA" id="ARBA00022723"/>
    </source>
</evidence>
<dbReference type="EC" id="4.2.1.113" evidence="5 6"/>
<dbReference type="Proteomes" id="UP000199412">
    <property type="component" value="Unassembled WGS sequence"/>
</dbReference>
<evidence type="ECO:0000313" key="8">
    <source>
        <dbReference type="EMBL" id="SDE89268.1"/>
    </source>
</evidence>
<keyword evidence="3" id="KW-0460">Magnesium</keyword>
<dbReference type="InterPro" id="IPR029065">
    <property type="entry name" value="Enolase_C-like"/>
</dbReference>
<feature type="domain" description="Mandelate racemase/muconate lactonizing enzyme C-terminal" evidence="7">
    <location>
        <begin position="145"/>
        <end position="237"/>
    </location>
</feature>
<keyword evidence="4" id="KW-0456">Lyase</keyword>
<accession>A0A1G7GM51</accession>
<dbReference type="SUPFAM" id="SSF51604">
    <property type="entry name" value="Enolase C-terminal domain-like"/>
    <property type="match status" value="1"/>
</dbReference>
<dbReference type="CDD" id="cd03317">
    <property type="entry name" value="NAAAR"/>
    <property type="match status" value="1"/>
</dbReference>
<dbReference type="STRING" id="69960.SAMN05421720_11514"/>
<comment type="cofactor">
    <cofactor evidence="1">
        <name>a divalent metal cation</name>
        <dbReference type="ChEBI" id="CHEBI:60240"/>
    </cofactor>
</comment>
<dbReference type="AlphaFoldDB" id="A0A1G7GM51"/>
<dbReference type="Gene3D" id="3.20.20.120">
    <property type="entry name" value="Enolase-like C-terminal domain"/>
    <property type="match status" value="1"/>
</dbReference>
<dbReference type="GO" id="GO:0043748">
    <property type="term" value="F:O-succinylbenzoate synthase activity"/>
    <property type="evidence" value="ECO:0007669"/>
    <property type="project" value="UniProtKB-EC"/>
</dbReference>
<organism evidence="8 9">
    <name type="scientific">Rhodospira trueperi</name>
    <dbReference type="NCBI Taxonomy" id="69960"/>
    <lineage>
        <taxon>Bacteria</taxon>
        <taxon>Pseudomonadati</taxon>
        <taxon>Pseudomonadota</taxon>
        <taxon>Alphaproteobacteria</taxon>
        <taxon>Rhodospirillales</taxon>
        <taxon>Rhodospirillaceae</taxon>
        <taxon>Rhodospira</taxon>
    </lineage>
</organism>
<dbReference type="PANTHER" id="PTHR48073">
    <property type="entry name" value="O-SUCCINYLBENZOATE SYNTHASE-RELATED"/>
    <property type="match status" value="1"/>
</dbReference>
<evidence type="ECO:0000313" key="9">
    <source>
        <dbReference type="Proteomes" id="UP000199412"/>
    </source>
</evidence>
<dbReference type="InterPro" id="IPR036849">
    <property type="entry name" value="Enolase-like_C_sf"/>
</dbReference>
<dbReference type="RefSeq" id="WP_218128460.1">
    <property type="nucleotide sequence ID" value="NZ_FNAP01000015.1"/>
</dbReference>
<dbReference type="InterPro" id="IPR013342">
    <property type="entry name" value="Mandelate_racemase_C"/>
</dbReference>
<dbReference type="GO" id="GO:0009234">
    <property type="term" value="P:menaquinone biosynthetic process"/>
    <property type="evidence" value="ECO:0007669"/>
    <property type="project" value="UniProtKB-UniRule"/>
</dbReference>
<dbReference type="InterPro" id="IPR010197">
    <property type="entry name" value="OSBS/NAAAR"/>
</dbReference>
<reference evidence="8 9" key="1">
    <citation type="submission" date="2016-10" db="EMBL/GenBank/DDBJ databases">
        <authorList>
            <person name="de Groot N.N."/>
        </authorList>
    </citation>
    <scope>NUCLEOTIDE SEQUENCE [LARGE SCALE GENOMIC DNA]</scope>
    <source>
        <strain evidence="8 9">ATCC 700224</strain>
    </source>
</reference>
<dbReference type="InterPro" id="IPR013341">
    <property type="entry name" value="Mandelate_racemase_N_dom"/>
</dbReference>
<evidence type="ECO:0000256" key="5">
    <source>
        <dbReference type="ARBA" id="ARBA00029491"/>
    </source>
</evidence>
<dbReference type="UniPathway" id="UPA00079"/>
<dbReference type="Gene3D" id="3.30.390.10">
    <property type="entry name" value="Enolase-like, N-terminal domain"/>
    <property type="match status" value="1"/>
</dbReference>
<keyword evidence="9" id="KW-1185">Reference proteome</keyword>
<dbReference type="UniPathway" id="UPA01057">
    <property type="reaction ID" value="UER00165"/>
</dbReference>
<dbReference type="Pfam" id="PF13378">
    <property type="entry name" value="MR_MLE_C"/>
    <property type="match status" value="1"/>
</dbReference>
<evidence type="ECO:0000256" key="3">
    <source>
        <dbReference type="ARBA" id="ARBA00022842"/>
    </source>
</evidence>
<dbReference type="Pfam" id="PF02746">
    <property type="entry name" value="MR_MLE_N"/>
    <property type="match status" value="1"/>
</dbReference>
<dbReference type="SUPFAM" id="SSF54826">
    <property type="entry name" value="Enolase N-terminal domain-like"/>
    <property type="match status" value="1"/>
</dbReference>
<evidence type="ECO:0000256" key="4">
    <source>
        <dbReference type="ARBA" id="ARBA00023239"/>
    </source>
</evidence>
<dbReference type="GO" id="GO:0046872">
    <property type="term" value="F:metal ion binding"/>
    <property type="evidence" value="ECO:0007669"/>
    <property type="project" value="UniProtKB-KW"/>
</dbReference>
<dbReference type="SFLD" id="SFLDF00009">
    <property type="entry name" value="o-succinylbenzoate_synthase"/>
    <property type="match status" value="1"/>
</dbReference>
<protein>
    <recommendedName>
        <fullName evidence="5 6">o-succinylbenzoate synthase</fullName>
        <ecNumber evidence="5 6">4.2.1.113</ecNumber>
    </recommendedName>
</protein>
<dbReference type="PANTHER" id="PTHR48073:SF5">
    <property type="entry name" value="O-SUCCINYLBENZOATE SYNTHASE"/>
    <property type="match status" value="1"/>
</dbReference>
<dbReference type="NCBIfam" id="TIGR01928">
    <property type="entry name" value="menC_lowGC_arch"/>
    <property type="match status" value="1"/>
</dbReference>
<evidence type="ECO:0000256" key="1">
    <source>
        <dbReference type="ARBA" id="ARBA00001968"/>
    </source>
</evidence>
<evidence type="ECO:0000259" key="7">
    <source>
        <dbReference type="SMART" id="SM00922"/>
    </source>
</evidence>
<proteinExistence type="predicted"/>
<dbReference type="EMBL" id="FNAP01000015">
    <property type="protein sequence ID" value="SDE89268.1"/>
    <property type="molecule type" value="Genomic_DNA"/>
</dbReference>
<dbReference type="SFLD" id="SFLDS00001">
    <property type="entry name" value="Enolase"/>
    <property type="match status" value="1"/>
</dbReference>
<keyword evidence="2" id="KW-0479">Metal-binding</keyword>
<dbReference type="SFLD" id="SFLDG00180">
    <property type="entry name" value="muconate_cycloisomerase"/>
    <property type="match status" value="1"/>
</dbReference>